<dbReference type="GO" id="GO:0006508">
    <property type="term" value="P:proteolysis"/>
    <property type="evidence" value="ECO:0007669"/>
    <property type="project" value="InterPro"/>
</dbReference>
<dbReference type="EC" id="3.4.16.4" evidence="3"/>
<dbReference type="GO" id="GO:0009002">
    <property type="term" value="F:serine-type D-Ala-D-Ala carboxypeptidase activity"/>
    <property type="evidence" value="ECO:0007669"/>
    <property type="project" value="UniProtKB-EC"/>
</dbReference>
<organism evidence="3 4">
    <name type="scientific">Alpinimonas psychrophila</name>
    <dbReference type="NCBI Taxonomy" id="748908"/>
    <lineage>
        <taxon>Bacteria</taxon>
        <taxon>Bacillati</taxon>
        <taxon>Actinomycetota</taxon>
        <taxon>Actinomycetes</taxon>
        <taxon>Micrococcales</taxon>
        <taxon>Microbacteriaceae</taxon>
        <taxon>Alpinimonas</taxon>
    </lineage>
</organism>
<evidence type="ECO:0000313" key="4">
    <source>
        <dbReference type="Proteomes" id="UP000524237"/>
    </source>
</evidence>
<dbReference type="InterPro" id="IPR009045">
    <property type="entry name" value="Zn_M74/Hedgehog-like"/>
</dbReference>
<evidence type="ECO:0000313" key="3">
    <source>
        <dbReference type="EMBL" id="MBA8829580.1"/>
    </source>
</evidence>
<feature type="domain" description="D-alanyl-D-alanine carboxypeptidase-like core" evidence="2">
    <location>
        <begin position="93"/>
        <end position="218"/>
    </location>
</feature>
<keyword evidence="3" id="KW-0121">Carboxypeptidase</keyword>
<dbReference type="CDD" id="cd14852">
    <property type="entry name" value="LD-carboxypeptidase"/>
    <property type="match status" value="1"/>
</dbReference>
<dbReference type="AlphaFoldDB" id="A0A7W3JUU7"/>
<keyword evidence="3" id="KW-0378">Hydrolase</keyword>
<dbReference type="SUPFAM" id="SSF55166">
    <property type="entry name" value="Hedgehog/DD-peptidase"/>
    <property type="match status" value="1"/>
</dbReference>
<dbReference type="InterPro" id="IPR058193">
    <property type="entry name" value="VanY/YodJ_core_dom"/>
</dbReference>
<dbReference type="Pfam" id="PF02557">
    <property type="entry name" value="VanY"/>
    <property type="match status" value="1"/>
</dbReference>
<name>A0A7W3JUU7_9MICO</name>
<proteinExistence type="predicted"/>
<keyword evidence="3" id="KW-0645">Protease</keyword>
<dbReference type="Proteomes" id="UP000524237">
    <property type="component" value="Unassembled WGS sequence"/>
</dbReference>
<dbReference type="InterPro" id="IPR052179">
    <property type="entry name" value="DD-CPase-like"/>
</dbReference>
<dbReference type="EMBL" id="JACGWU010000005">
    <property type="protein sequence ID" value="MBA8829580.1"/>
    <property type="molecule type" value="Genomic_DNA"/>
</dbReference>
<evidence type="ECO:0000256" key="1">
    <source>
        <dbReference type="SAM" id="MobiDB-lite"/>
    </source>
</evidence>
<sequence length="246" mass="26218">MGTILFSLAGCATPTTPASTSSVAESASPSATAPVSAPVTPTTPTFDRTLLSLDDPNSLWVISNKRRPLNPVDFAPSDLSIPVGVPNEFTQPLREAAARAVEAMYTDAVAQGVNFGIISAYRDYGTQVSLYNRYVARDGQEAADTYSARPGHSEHQTGLAVDFDDGGACYLNACFESTVAGQWLAANAANYGFVLRYPNGQDTITGFTYEPWHFRYVGVGAAQAMRDAGTLTLEQFFGLHPAPGYL</sequence>
<evidence type="ECO:0000259" key="2">
    <source>
        <dbReference type="Pfam" id="PF02557"/>
    </source>
</evidence>
<protein>
    <submittedName>
        <fullName evidence="3">D-alanyl-D-alanine carboxypeptidase</fullName>
        <ecNumber evidence="3">3.4.16.4</ecNumber>
    </submittedName>
</protein>
<reference evidence="3 4" key="1">
    <citation type="submission" date="2020-07" db="EMBL/GenBank/DDBJ databases">
        <title>Sequencing the genomes of 1000 actinobacteria strains.</title>
        <authorList>
            <person name="Klenk H.-P."/>
        </authorList>
    </citation>
    <scope>NUCLEOTIDE SEQUENCE [LARGE SCALE GENOMIC DNA]</scope>
    <source>
        <strain evidence="3 4">DSM 23737</strain>
    </source>
</reference>
<comment type="caution">
    <text evidence="3">The sequence shown here is derived from an EMBL/GenBank/DDBJ whole genome shotgun (WGS) entry which is preliminary data.</text>
</comment>
<accession>A0A7W3JUU7</accession>
<feature type="region of interest" description="Disordered" evidence="1">
    <location>
        <begin position="13"/>
        <end position="41"/>
    </location>
</feature>
<dbReference type="InterPro" id="IPR003709">
    <property type="entry name" value="VanY-like_core_dom"/>
</dbReference>
<dbReference type="Gene3D" id="3.30.1380.10">
    <property type="match status" value="1"/>
</dbReference>
<dbReference type="PANTHER" id="PTHR34385">
    <property type="entry name" value="D-ALANYL-D-ALANINE CARBOXYPEPTIDASE"/>
    <property type="match status" value="1"/>
</dbReference>
<keyword evidence="4" id="KW-1185">Reference proteome</keyword>
<gene>
    <name evidence="3" type="ORF">FB555_001689</name>
</gene>
<dbReference type="PANTHER" id="PTHR34385:SF1">
    <property type="entry name" value="PEPTIDOGLYCAN L-ALANYL-D-GLUTAMATE ENDOPEPTIDASE CWLK"/>
    <property type="match status" value="1"/>
</dbReference>